<proteinExistence type="predicted"/>
<dbReference type="EMBL" id="LSRX01000323">
    <property type="protein sequence ID" value="OLQ00589.1"/>
    <property type="molecule type" value="Genomic_DNA"/>
</dbReference>
<name>A0A1Q9DZM8_SYMMI</name>
<reference evidence="2 3" key="1">
    <citation type="submission" date="2016-02" db="EMBL/GenBank/DDBJ databases">
        <title>Genome analysis of coral dinoflagellate symbionts highlights evolutionary adaptations to a symbiotic lifestyle.</title>
        <authorList>
            <person name="Aranda M."/>
            <person name="Li Y."/>
            <person name="Liew Y.J."/>
            <person name="Baumgarten S."/>
            <person name="Simakov O."/>
            <person name="Wilson M."/>
            <person name="Piel J."/>
            <person name="Ashoor H."/>
            <person name="Bougouffa S."/>
            <person name="Bajic V.B."/>
            <person name="Ryu T."/>
            <person name="Ravasi T."/>
            <person name="Bayer T."/>
            <person name="Micklem G."/>
            <person name="Kim H."/>
            <person name="Bhak J."/>
            <person name="Lajeunesse T.C."/>
            <person name="Voolstra C.R."/>
        </authorList>
    </citation>
    <scope>NUCLEOTIDE SEQUENCE [LARGE SCALE GENOMIC DNA]</scope>
    <source>
        <strain evidence="2 3">CCMP2467</strain>
    </source>
</reference>
<evidence type="ECO:0000313" key="2">
    <source>
        <dbReference type="EMBL" id="OLQ00589.1"/>
    </source>
</evidence>
<dbReference type="OrthoDB" id="414425at2759"/>
<feature type="region of interest" description="Disordered" evidence="1">
    <location>
        <begin position="221"/>
        <end position="251"/>
    </location>
</feature>
<protein>
    <submittedName>
        <fullName evidence="2">Uncharacterized protein</fullName>
    </submittedName>
</protein>
<gene>
    <name evidence="2" type="ORF">AK812_SmicGene16787</name>
</gene>
<feature type="region of interest" description="Disordered" evidence="1">
    <location>
        <begin position="107"/>
        <end position="130"/>
    </location>
</feature>
<sequence>MEHYRRLKAVEVVLSPELPDLCRVGVRLGLGDFPDCCDRLLEILDPSRCSESDRSRVQQGNTELQRLRNKLDLLSESELSKARQEAQGAPSKKELLFVEALLTSTAQPSSAKSPSARRLGKGSSAPKASLDKFMKKTEPSRAGSAVRAKVRRAGGAVRARPCISTRSADARTAACSMIDVLYSFSKRAVSIGPDGIGWVPVLMRPGRRPPGMRGRLFCGIGNLPDPQPKASAKKKAKKQEEEEPDPRKSFIDKLPPEIQKELKLGVPDQLVGRSALAFKKLVRYLVRCRLGSVEVDICNAFFQLLHKIVPLPVALAEYLAIGHALLSGLESKERRKEAKRNPTFFGSTVSSNIHLNTEERPFHKDSTSSSEAQREKSDLRRFEAGGNAARIRCKAKLQGRQKWPAEVPR</sequence>
<keyword evidence="3" id="KW-1185">Reference proteome</keyword>
<evidence type="ECO:0000313" key="3">
    <source>
        <dbReference type="Proteomes" id="UP000186817"/>
    </source>
</evidence>
<dbReference type="Proteomes" id="UP000186817">
    <property type="component" value="Unassembled WGS sequence"/>
</dbReference>
<evidence type="ECO:0000256" key="1">
    <source>
        <dbReference type="SAM" id="MobiDB-lite"/>
    </source>
</evidence>
<feature type="region of interest" description="Disordered" evidence="1">
    <location>
        <begin position="356"/>
        <end position="383"/>
    </location>
</feature>
<dbReference type="AlphaFoldDB" id="A0A1Q9DZM8"/>
<organism evidence="2 3">
    <name type="scientific">Symbiodinium microadriaticum</name>
    <name type="common">Dinoflagellate</name>
    <name type="synonym">Zooxanthella microadriatica</name>
    <dbReference type="NCBI Taxonomy" id="2951"/>
    <lineage>
        <taxon>Eukaryota</taxon>
        <taxon>Sar</taxon>
        <taxon>Alveolata</taxon>
        <taxon>Dinophyceae</taxon>
        <taxon>Suessiales</taxon>
        <taxon>Symbiodiniaceae</taxon>
        <taxon>Symbiodinium</taxon>
    </lineage>
</organism>
<comment type="caution">
    <text evidence="2">The sequence shown here is derived from an EMBL/GenBank/DDBJ whole genome shotgun (WGS) entry which is preliminary data.</text>
</comment>
<accession>A0A1Q9DZM8</accession>